<accession>A0AAW4VXR1</accession>
<evidence type="ECO:0000256" key="2">
    <source>
        <dbReference type="ARBA" id="ARBA00012920"/>
    </source>
</evidence>
<dbReference type="AlphaFoldDB" id="A0AAW4VXR1"/>
<dbReference type="SMART" id="SM00870">
    <property type="entry name" value="Asparaginase"/>
    <property type="match status" value="1"/>
</dbReference>
<dbReference type="Proteomes" id="UP001298753">
    <property type="component" value="Unassembled WGS sequence"/>
</dbReference>
<comment type="catalytic activity">
    <reaction evidence="3">
        <text>L-asparagine + H2O = L-aspartate + NH4(+)</text>
        <dbReference type="Rhea" id="RHEA:21016"/>
        <dbReference type="ChEBI" id="CHEBI:15377"/>
        <dbReference type="ChEBI" id="CHEBI:28938"/>
        <dbReference type="ChEBI" id="CHEBI:29991"/>
        <dbReference type="ChEBI" id="CHEBI:58048"/>
        <dbReference type="EC" id="3.5.1.1"/>
    </reaction>
</comment>
<dbReference type="Pfam" id="PF00710">
    <property type="entry name" value="Asparaginase"/>
    <property type="match status" value="1"/>
</dbReference>
<dbReference type="GO" id="GO:0004067">
    <property type="term" value="F:asparaginase activity"/>
    <property type="evidence" value="ECO:0007669"/>
    <property type="project" value="UniProtKB-UniRule"/>
</dbReference>
<reference evidence="10 11" key="1">
    <citation type="submission" date="2021-10" db="EMBL/GenBank/DDBJ databases">
        <title>Anaerobic single-cell dispensing facilitates the cultivation of human gut bacteria.</title>
        <authorList>
            <person name="Afrizal A."/>
        </authorList>
    </citation>
    <scope>NUCLEOTIDE SEQUENCE [LARGE SCALE GENOMIC DNA]</scope>
    <source>
        <strain evidence="10 11">CLA-AA-H270</strain>
    </source>
</reference>
<dbReference type="InterPro" id="IPR040919">
    <property type="entry name" value="Asparaginase_C"/>
</dbReference>
<dbReference type="PANTHER" id="PTHR11707">
    <property type="entry name" value="L-ASPARAGINASE"/>
    <property type="match status" value="1"/>
</dbReference>
<evidence type="ECO:0000256" key="3">
    <source>
        <dbReference type="ARBA" id="ARBA00049366"/>
    </source>
</evidence>
<dbReference type="InterPro" id="IPR027475">
    <property type="entry name" value="Asparaginase/glutaminase_AS2"/>
</dbReference>
<dbReference type="PROSITE" id="PS51732">
    <property type="entry name" value="ASN_GLN_ASE_3"/>
    <property type="match status" value="1"/>
</dbReference>
<dbReference type="SUPFAM" id="SSF53774">
    <property type="entry name" value="Glutaminase/Asparaginase"/>
    <property type="match status" value="1"/>
</dbReference>
<dbReference type="PIRSF" id="PIRSF500176">
    <property type="entry name" value="L_ASNase"/>
    <property type="match status" value="1"/>
</dbReference>
<dbReference type="PROSITE" id="PS00144">
    <property type="entry name" value="ASN_GLN_ASE_1"/>
    <property type="match status" value="1"/>
</dbReference>
<comment type="similarity">
    <text evidence="1">Belongs to the asparaginase 1 family.</text>
</comment>
<gene>
    <name evidence="10" type="ORF">LKD22_01945</name>
</gene>
<dbReference type="Gene3D" id="3.40.50.1170">
    <property type="entry name" value="L-asparaginase, N-terminal domain"/>
    <property type="match status" value="1"/>
</dbReference>
<feature type="domain" description="L-asparaginase N-terminal" evidence="8">
    <location>
        <begin position="3"/>
        <end position="186"/>
    </location>
</feature>
<proteinExistence type="inferred from homology"/>
<dbReference type="PRINTS" id="PR00139">
    <property type="entry name" value="ASNGLNASE"/>
</dbReference>
<evidence type="ECO:0000256" key="7">
    <source>
        <dbReference type="PROSITE-ProRule" id="PRU10100"/>
    </source>
</evidence>
<feature type="binding site" evidence="5">
    <location>
        <begin position="85"/>
        <end position="86"/>
    </location>
    <ligand>
        <name>substrate</name>
    </ligand>
</feature>
<comment type="caution">
    <text evidence="10">The sequence shown here is derived from an EMBL/GenBank/DDBJ whole genome shotgun (WGS) entry which is preliminary data.</text>
</comment>
<dbReference type="InterPro" id="IPR006034">
    <property type="entry name" value="Asparaginase/glutaminase-like"/>
</dbReference>
<evidence type="ECO:0000313" key="10">
    <source>
        <dbReference type="EMBL" id="MCC2175903.1"/>
    </source>
</evidence>
<sequence length="302" mass="32204">MSHILMIATGGTIACCETAHGLSPALDSAALLGALPELSALCTVETLDLMQLDSTDVTAADRQRMAQAVWQNREKFDGFVLTHGTDTLAYTAALLTHLLPHFDKPLVLTGSMLPMGVPDSDAPRNLLDAFRTAADGRAGVYAVMNGQILHGSHVFKQHSTEIDAFLSANAAPAGEIRESEVRWNTPVPVPSGEPKLVEQIDTHILPVRLTPDLDPSFFSVLLGYPKVVLEAFGAGGVPARLESAVRDLIQSGTRVYITTQCPEGGVHLHKYEVGRRAEALGAISLGSRTFEDALGALMCGEL</sequence>
<evidence type="ECO:0000256" key="1">
    <source>
        <dbReference type="ARBA" id="ARBA00010518"/>
    </source>
</evidence>
<dbReference type="FunFam" id="3.40.50.1170:FF:000001">
    <property type="entry name" value="L-asparaginase 2"/>
    <property type="match status" value="1"/>
</dbReference>
<dbReference type="Gene3D" id="3.40.50.40">
    <property type="match status" value="1"/>
</dbReference>
<evidence type="ECO:0000256" key="5">
    <source>
        <dbReference type="PIRSR" id="PIRSR001220-2"/>
    </source>
</evidence>
<evidence type="ECO:0000256" key="4">
    <source>
        <dbReference type="PIRSR" id="PIRSR001220-1"/>
    </source>
</evidence>
<dbReference type="RefSeq" id="WP_227600060.1">
    <property type="nucleotide sequence ID" value="NZ_JAJEPX010000002.1"/>
</dbReference>
<dbReference type="InterPro" id="IPR027473">
    <property type="entry name" value="L-asparaginase_C"/>
</dbReference>
<feature type="binding site" evidence="5">
    <location>
        <position position="54"/>
    </location>
    <ligand>
        <name>substrate</name>
    </ligand>
</feature>
<dbReference type="GeneID" id="98660763"/>
<dbReference type="GO" id="GO:0006520">
    <property type="term" value="P:amino acid metabolic process"/>
    <property type="evidence" value="ECO:0007669"/>
    <property type="project" value="InterPro"/>
</dbReference>
<feature type="active site" evidence="7">
    <location>
        <position position="85"/>
    </location>
</feature>
<feature type="domain" description="Asparaginase/glutaminase C-terminal" evidence="9">
    <location>
        <begin position="207"/>
        <end position="299"/>
    </location>
</feature>
<evidence type="ECO:0000256" key="6">
    <source>
        <dbReference type="PROSITE-ProRule" id="PRU10099"/>
    </source>
</evidence>
<dbReference type="InterPro" id="IPR036152">
    <property type="entry name" value="Asp/glu_Ase-like_sf"/>
</dbReference>
<dbReference type="InterPro" id="IPR041725">
    <property type="entry name" value="L-asparaginase_I"/>
</dbReference>
<dbReference type="InterPro" id="IPR027474">
    <property type="entry name" value="L-asparaginase_N"/>
</dbReference>
<dbReference type="PIRSF" id="PIRSF001220">
    <property type="entry name" value="L-ASNase_gatD"/>
    <property type="match status" value="1"/>
</dbReference>
<feature type="active site" evidence="6">
    <location>
        <position position="12"/>
    </location>
</feature>
<evidence type="ECO:0000313" key="11">
    <source>
        <dbReference type="Proteomes" id="UP001298753"/>
    </source>
</evidence>
<dbReference type="EC" id="3.5.1.1" evidence="2"/>
<dbReference type="CDD" id="cd08963">
    <property type="entry name" value="L-asparaginase_I"/>
    <property type="match status" value="1"/>
</dbReference>
<evidence type="ECO:0000259" key="9">
    <source>
        <dbReference type="Pfam" id="PF17763"/>
    </source>
</evidence>
<dbReference type="InterPro" id="IPR020827">
    <property type="entry name" value="Asparaginase/glutaminase_AS1"/>
</dbReference>
<protein>
    <recommendedName>
        <fullName evidence="2">asparaginase</fullName>
        <ecNumber evidence="2">3.5.1.1</ecNumber>
    </recommendedName>
</protein>
<evidence type="ECO:0000259" key="8">
    <source>
        <dbReference type="Pfam" id="PF00710"/>
    </source>
</evidence>
<dbReference type="SFLD" id="SFLDS00057">
    <property type="entry name" value="Glutaminase/Asparaginase"/>
    <property type="match status" value="1"/>
</dbReference>
<organism evidence="10 11">
    <name type="scientific">Agathobaculum butyriciproducens</name>
    <dbReference type="NCBI Taxonomy" id="1628085"/>
    <lineage>
        <taxon>Bacteria</taxon>
        <taxon>Bacillati</taxon>
        <taxon>Bacillota</taxon>
        <taxon>Clostridia</taxon>
        <taxon>Eubacteriales</taxon>
        <taxon>Butyricicoccaceae</taxon>
        <taxon>Agathobaculum</taxon>
    </lineage>
</organism>
<dbReference type="EMBL" id="JAJEPX010000002">
    <property type="protein sequence ID" value="MCC2175903.1"/>
    <property type="molecule type" value="Genomic_DNA"/>
</dbReference>
<dbReference type="InterPro" id="IPR037152">
    <property type="entry name" value="L-asparaginase_N_sf"/>
</dbReference>
<name>A0AAW4VXR1_9FIRM</name>
<dbReference type="PANTHER" id="PTHR11707:SF28">
    <property type="entry name" value="60 KDA LYSOPHOSPHOLIPASE"/>
    <property type="match status" value="1"/>
</dbReference>
<dbReference type="PROSITE" id="PS00917">
    <property type="entry name" value="ASN_GLN_ASE_2"/>
    <property type="match status" value="1"/>
</dbReference>
<feature type="active site" description="O-isoaspartyl threonine intermediate" evidence="4">
    <location>
        <position position="12"/>
    </location>
</feature>
<dbReference type="Pfam" id="PF17763">
    <property type="entry name" value="Asparaginase_C"/>
    <property type="match status" value="1"/>
</dbReference>
<keyword evidence="11" id="KW-1185">Reference proteome</keyword>